<accession>A0AAV2TRT9</accession>
<feature type="signal peptide" evidence="1">
    <location>
        <begin position="1"/>
        <end position="22"/>
    </location>
</feature>
<evidence type="ECO:0000313" key="2">
    <source>
        <dbReference type="EMBL" id="CAL5139005.1"/>
    </source>
</evidence>
<dbReference type="EMBL" id="CAXLJL010000567">
    <property type="protein sequence ID" value="CAL5139005.1"/>
    <property type="molecule type" value="Genomic_DNA"/>
</dbReference>
<gene>
    <name evidence="2" type="ORF">CDAUBV1_LOCUS14060</name>
</gene>
<evidence type="ECO:0000313" key="3">
    <source>
        <dbReference type="Proteomes" id="UP001497525"/>
    </source>
</evidence>
<dbReference type="AlphaFoldDB" id="A0AAV2TRT9"/>
<evidence type="ECO:0000256" key="1">
    <source>
        <dbReference type="SAM" id="SignalP"/>
    </source>
</evidence>
<comment type="caution">
    <text evidence="2">The sequence shown here is derived from an EMBL/GenBank/DDBJ whole genome shotgun (WGS) entry which is preliminary data.</text>
</comment>
<reference evidence="2" key="1">
    <citation type="submission" date="2024-06" db="EMBL/GenBank/DDBJ databases">
        <authorList>
            <person name="Liu X."/>
            <person name="Lenzi L."/>
            <person name="Haldenby T S."/>
            <person name="Uol C."/>
        </authorList>
    </citation>
    <scope>NUCLEOTIDE SEQUENCE</scope>
</reference>
<protein>
    <submittedName>
        <fullName evidence="2">Uncharacterized protein</fullName>
    </submittedName>
</protein>
<proteinExistence type="predicted"/>
<feature type="chain" id="PRO_5043999485" evidence="1">
    <location>
        <begin position="23"/>
        <end position="82"/>
    </location>
</feature>
<keyword evidence="1" id="KW-0732">Signal</keyword>
<organism evidence="2 3">
    <name type="scientific">Calicophoron daubneyi</name>
    <name type="common">Rumen fluke</name>
    <name type="synonym">Paramphistomum daubneyi</name>
    <dbReference type="NCBI Taxonomy" id="300641"/>
    <lineage>
        <taxon>Eukaryota</taxon>
        <taxon>Metazoa</taxon>
        <taxon>Spiralia</taxon>
        <taxon>Lophotrochozoa</taxon>
        <taxon>Platyhelminthes</taxon>
        <taxon>Trematoda</taxon>
        <taxon>Digenea</taxon>
        <taxon>Plagiorchiida</taxon>
        <taxon>Pronocephalata</taxon>
        <taxon>Paramphistomoidea</taxon>
        <taxon>Paramphistomidae</taxon>
        <taxon>Calicophoron</taxon>
    </lineage>
</organism>
<dbReference type="Proteomes" id="UP001497525">
    <property type="component" value="Unassembled WGS sequence"/>
</dbReference>
<name>A0AAV2TRT9_CALDB</name>
<sequence>MARMCTAFIAVLGFIVIAVCFSQSITEASRNVMTGVSDELPEYGYPADYAYLRSYYQKRGLRQMRMGKRAYQPPSGMEPPPY</sequence>